<dbReference type="InterPro" id="IPR003675">
    <property type="entry name" value="Rce1/LyrA-like_dom"/>
</dbReference>
<dbReference type="NCBIfam" id="NF033192">
    <property type="entry name" value="JDVT-CAAX"/>
    <property type="match status" value="1"/>
</dbReference>
<reference evidence="3 4" key="1">
    <citation type="journal article" date="2012" name="Appl. Environ. Microbiol.">
        <title>Draft genome sequence of a psychrotolerant sulfur-oxidizing bacterium, Sulfuricella denitrificans skB26, and proteomic insights into cold adaptation.</title>
        <authorList>
            <person name="Watanabe T."/>
            <person name="Kojima H."/>
            <person name="Fukui M."/>
        </authorList>
    </citation>
    <scope>NUCLEOTIDE SEQUENCE [LARGE SCALE GENOMIC DNA]</scope>
    <source>
        <strain evidence="4">skB26</strain>
    </source>
</reference>
<evidence type="ECO:0000256" key="1">
    <source>
        <dbReference type="SAM" id="Phobius"/>
    </source>
</evidence>
<keyword evidence="1" id="KW-0472">Membrane</keyword>
<keyword evidence="1" id="KW-1133">Transmembrane helix</keyword>
<gene>
    <name evidence="3" type="ORF">SCD_n01317</name>
</gene>
<dbReference type="EMBL" id="AP013066">
    <property type="protein sequence ID" value="BAN35144.1"/>
    <property type="molecule type" value="Genomic_DNA"/>
</dbReference>
<dbReference type="STRING" id="1163617.SCD_n01317"/>
<dbReference type="Pfam" id="PF02517">
    <property type="entry name" value="Rce1-like"/>
    <property type="match status" value="1"/>
</dbReference>
<sequence length="161" mass="18211">MLNGLLADVGLAGYRPFYRDRQFMLALLAGMVVWLAFWQISPGLLPTFSLTANVPLFLSLVIGQPVLEELLFRGVVQGQFRLRTWGGKKRWGMTQANLLTSVLFVLAHAFYHPPLWALAVFVPSLVFGHFRDRVGNIYPSLALHVYYNMGFFCLGRYISSP</sequence>
<keyword evidence="4" id="KW-1185">Reference proteome</keyword>
<evidence type="ECO:0000313" key="4">
    <source>
        <dbReference type="Proteomes" id="UP000015559"/>
    </source>
</evidence>
<dbReference type="OrthoDB" id="9799666at2"/>
<dbReference type="RefSeq" id="WP_009205902.1">
    <property type="nucleotide sequence ID" value="NC_022357.1"/>
</dbReference>
<feature type="transmembrane region" description="Helical" evidence="1">
    <location>
        <begin position="96"/>
        <end position="117"/>
    </location>
</feature>
<keyword evidence="1" id="KW-0812">Transmembrane</keyword>
<name>S6AKM2_SULDS</name>
<evidence type="ECO:0000259" key="2">
    <source>
        <dbReference type="Pfam" id="PF02517"/>
    </source>
</evidence>
<dbReference type="HOGENOM" id="CLU_140160_0_0_4"/>
<dbReference type="Proteomes" id="UP000015559">
    <property type="component" value="Chromosome"/>
</dbReference>
<dbReference type="GO" id="GO:0004175">
    <property type="term" value="F:endopeptidase activity"/>
    <property type="evidence" value="ECO:0007669"/>
    <property type="project" value="UniProtKB-ARBA"/>
</dbReference>
<dbReference type="eggNOG" id="COG1266">
    <property type="taxonomic scope" value="Bacteria"/>
</dbReference>
<feature type="transmembrane region" description="Helical" evidence="1">
    <location>
        <begin position="137"/>
        <end position="158"/>
    </location>
</feature>
<dbReference type="KEGG" id="sdr:SCD_n01317"/>
<dbReference type="AlphaFoldDB" id="S6AKM2"/>
<feature type="transmembrane region" description="Helical" evidence="1">
    <location>
        <begin position="23"/>
        <end position="40"/>
    </location>
</feature>
<organism evidence="3 4">
    <name type="scientific">Sulfuricella denitrificans (strain DSM 22764 / NBRC 105220 / skB26)</name>
    <dbReference type="NCBI Taxonomy" id="1163617"/>
    <lineage>
        <taxon>Bacteria</taxon>
        <taxon>Pseudomonadati</taxon>
        <taxon>Pseudomonadota</taxon>
        <taxon>Betaproteobacteria</taxon>
        <taxon>Nitrosomonadales</taxon>
        <taxon>Sulfuricellaceae</taxon>
        <taxon>Sulfuricella</taxon>
    </lineage>
</organism>
<feature type="transmembrane region" description="Helical" evidence="1">
    <location>
        <begin position="52"/>
        <end position="76"/>
    </location>
</feature>
<proteinExistence type="predicted"/>
<evidence type="ECO:0000313" key="3">
    <source>
        <dbReference type="EMBL" id="BAN35144.1"/>
    </source>
</evidence>
<feature type="domain" description="CAAX prenyl protease 2/Lysostaphin resistance protein A-like" evidence="2">
    <location>
        <begin position="53"/>
        <end position="149"/>
    </location>
</feature>
<protein>
    <submittedName>
        <fullName evidence="3">Abortive infection protein</fullName>
    </submittedName>
</protein>
<dbReference type="GO" id="GO:0080120">
    <property type="term" value="P:CAAX-box protein maturation"/>
    <property type="evidence" value="ECO:0007669"/>
    <property type="project" value="UniProtKB-ARBA"/>
</dbReference>
<accession>S6AKM2</accession>